<dbReference type="PROSITE" id="PS50011">
    <property type="entry name" value="PROTEIN_KINASE_DOM"/>
    <property type="match status" value="1"/>
</dbReference>
<sequence length="896" mass="99705">MDQWSPAYHDPAGASRRYNGNNQMSPRDYAGQQGQAPMQQPPGGFKYDQYAGALSSHASPNPAASPISTPQLRDNNGDVAMADANDPYASMKYPMRPHHSQHVSSSSAARSSTLHSPAEPSAAAQRYSPMEVMSPTSPYAKAGGNQFSAPPTSRQSPTRASDFHSPQSPYYQSSRQSSAQLPPMSSFQAASDSYPQSAGVLSPGRELWPTDPTSPRRLVSMPPGAMVNKGPVPEFTKVRTEQDLRPKVNTQPVFRRANPEGGFISPLQALTCHLPATYRICNPTFKYESSRNPRRVLTKPSKGCKNDGYDNEDSDYILYVNDILGSEEAGHKNRYLILDVLGQGTFGQVVKCQNLKTQEVVAVKVIKNRTAYFNQSMMEVSVLDLLNTKLDKNDDHHLLRLKDTFIHKQHLCLVFELLSVNLYELIKQNQFRGLSTTLVRVFAQQLLNGLALLNKARLIHCDLKPENILLKNLESPIIKIIDFGSACDERQTVYTYIQSRFYRSPEVLLGLPYSSAIDMWSLGCIVVELFLGLPLFPGSSEYNQVSRIVEMLGNPPNWMIEMGKQAGEFFDKKTDEFGRRTYHLKSMEQYSREHGTKEQPSKKYFQAETLPEIIKSYPMPRKNMKPMEIEREMNNRIAFIDFVRGLLTINPLERWSPQQAKLHPFITQTKFTGPFVPPMNLKSSSLNRSPAPGTQQQQQAEALSKQRAQQAQAQANTAAQNAYSMANAQYQSPSHAGPAYPSNNMYSPNTGHVGNPPAYGAQPNPYGQSSMNQVPAQMPPANYGAVAQQPGMYQQQTGRRPRATTMEQQQSGIPAAIQRVASHLDPNAPIRLQPSPAYYPPPPDGVGLVEQAAGRAGGRRGSQQQGSRARSNRDFIRTLEERTLEEGYGQNNHWAH</sequence>
<feature type="compositionally biased region" description="Low complexity" evidence="11">
    <location>
        <begin position="165"/>
        <end position="178"/>
    </location>
</feature>
<dbReference type="Pfam" id="PF00069">
    <property type="entry name" value="Pkinase"/>
    <property type="match status" value="1"/>
</dbReference>
<dbReference type="PROSITE" id="PS00107">
    <property type="entry name" value="PROTEIN_KINASE_ATP"/>
    <property type="match status" value="1"/>
</dbReference>
<dbReference type="GO" id="GO:0005737">
    <property type="term" value="C:cytoplasm"/>
    <property type="evidence" value="ECO:0007669"/>
    <property type="project" value="UniProtKB-SubCell"/>
</dbReference>
<dbReference type="InterPro" id="IPR017441">
    <property type="entry name" value="Protein_kinase_ATP_BS"/>
</dbReference>
<dbReference type="EMBL" id="JAPEVB010000003">
    <property type="protein sequence ID" value="KAJ4391921.1"/>
    <property type="molecule type" value="Genomic_DNA"/>
</dbReference>
<dbReference type="EC" id="2.7.12.1" evidence="13"/>
<evidence type="ECO:0000259" key="12">
    <source>
        <dbReference type="PROSITE" id="PS50011"/>
    </source>
</evidence>
<evidence type="ECO:0000256" key="1">
    <source>
        <dbReference type="ARBA" id="ARBA00004496"/>
    </source>
</evidence>
<dbReference type="InterPro" id="IPR011009">
    <property type="entry name" value="Kinase-like_dom_sf"/>
</dbReference>
<keyword evidence="6 13" id="KW-0808">Transferase</keyword>
<comment type="similarity">
    <text evidence="2">Belongs to the protein kinase superfamily. CMGC Ser/Thr protein kinase family. MNB/DYRK subfamily.</text>
</comment>
<dbReference type="GO" id="GO:0004712">
    <property type="term" value="F:protein serine/threonine/tyrosine kinase activity"/>
    <property type="evidence" value="ECO:0007669"/>
    <property type="project" value="UniProtKB-EC"/>
</dbReference>
<dbReference type="Gene3D" id="3.30.200.20">
    <property type="entry name" value="Phosphorylase Kinase, domain 1"/>
    <property type="match status" value="1"/>
</dbReference>
<dbReference type="PANTHER" id="PTHR24058:SF17">
    <property type="entry name" value="HOMEODOMAIN INTERACTING PROTEIN KINASE, ISOFORM D"/>
    <property type="match status" value="1"/>
</dbReference>
<feature type="compositionally biased region" description="Polar residues" evidence="11">
    <location>
        <begin position="681"/>
        <end position="694"/>
    </location>
</feature>
<evidence type="ECO:0000313" key="13">
    <source>
        <dbReference type="EMBL" id="KAJ4391921.1"/>
    </source>
</evidence>
<dbReference type="FunFam" id="3.30.200.20:FF:000087">
    <property type="entry name" value="Dual specificity tyrosine-phosphorylation-regulated kinase 1A"/>
    <property type="match status" value="1"/>
</dbReference>
<feature type="region of interest" description="Disordered" evidence="11">
    <location>
        <begin position="833"/>
        <end position="874"/>
    </location>
</feature>
<proteinExistence type="inferred from homology"/>
<keyword evidence="3" id="KW-0963">Cytoplasm</keyword>
<gene>
    <name evidence="13" type="primary">YAK1</name>
    <name evidence="13" type="ORF">N0V93_005541</name>
</gene>
<keyword evidence="9 10" id="KW-0067">ATP-binding</keyword>
<accession>A0A9W8YUP6</accession>
<keyword evidence="14" id="KW-1185">Reference proteome</keyword>
<dbReference type="SMART" id="SM00220">
    <property type="entry name" value="S_TKc"/>
    <property type="match status" value="1"/>
</dbReference>
<feature type="region of interest" description="Disordered" evidence="11">
    <location>
        <begin position="1"/>
        <end position="231"/>
    </location>
</feature>
<dbReference type="InterPro" id="IPR050494">
    <property type="entry name" value="Ser_Thr_dual-spec_kinase"/>
</dbReference>
<dbReference type="PANTHER" id="PTHR24058">
    <property type="entry name" value="DUAL SPECIFICITY PROTEIN KINASE"/>
    <property type="match status" value="1"/>
</dbReference>
<dbReference type="Proteomes" id="UP001140453">
    <property type="component" value="Unassembled WGS sequence"/>
</dbReference>
<evidence type="ECO:0000256" key="8">
    <source>
        <dbReference type="ARBA" id="ARBA00022777"/>
    </source>
</evidence>
<dbReference type="OrthoDB" id="9332038at2759"/>
<dbReference type="PROSITE" id="PS00108">
    <property type="entry name" value="PROTEIN_KINASE_ST"/>
    <property type="match status" value="1"/>
</dbReference>
<evidence type="ECO:0000313" key="14">
    <source>
        <dbReference type="Proteomes" id="UP001140453"/>
    </source>
</evidence>
<keyword evidence="4" id="KW-0723">Serine/threonine-protein kinase</keyword>
<evidence type="ECO:0000256" key="9">
    <source>
        <dbReference type="ARBA" id="ARBA00022840"/>
    </source>
</evidence>
<evidence type="ECO:0000256" key="2">
    <source>
        <dbReference type="ARBA" id="ARBA00008867"/>
    </source>
</evidence>
<protein>
    <submittedName>
        <fullName evidence="13">Dual specificity protein kinase yak1</fullName>
        <ecNumber evidence="13">2.7.12.1</ecNumber>
    </submittedName>
</protein>
<evidence type="ECO:0000256" key="10">
    <source>
        <dbReference type="PROSITE-ProRule" id="PRU10141"/>
    </source>
</evidence>
<organism evidence="13 14">
    <name type="scientific">Gnomoniopsis smithogilvyi</name>
    <dbReference type="NCBI Taxonomy" id="1191159"/>
    <lineage>
        <taxon>Eukaryota</taxon>
        <taxon>Fungi</taxon>
        <taxon>Dikarya</taxon>
        <taxon>Ascomycota</taxon>
        <taxon>Pezizomycotina</taxon>
        <taxon>Sordariomycetes</taxon>
        <taxon>Sordariomycetidae</taxon>
        <taxon>Diaporthales</taxon>
        <taxon>Gnomoniaceae</taxon>
        <taxon>Gnomoniopsis</taxon>
    </lineage>
</organism>
<feature type="compositionally biased region" description="Polar residues" evidence="11">
    <location>
        <begin position="145"/>
        <end position="159"/>
    </location>
</feature>
<feature type="domain" description="Protein kinase" evidence="12">
    <location>
        <begin position="335"/>
        <end position="666"/>
    </location>
</feature>
<evidence type="ECO:0000256" key="11">
    <source>
        <dbReference type="SAM" id="MobiDB-lite"/>
    </source>
</evidence>
<reference evidence="13" key="1">
    <citation type="submission" date="2022-10" db="EMBL/GenBank/DDBJ databases">
        <title>Tapping the CABI collections for fungal endophytes: first genome assemblies for Collariella, Neodidymelliopsis, Ascochyta clinopodiicola, Didymella pomorum, Didymosphaeria variabile, Neocosmospora piperis and Neocucurbitaria cava.</title>
        <authorList>
            <person name="Hill R."/>
        </authorList>
    </citation>
    <scope>NUCLEOTIDE SEQUENCE</scope>
    <source>
        <strain evidence="13">IMI 355082</strain>
    </source>
</reference>
<evidence type="ECO:0000256" key="5">
    <source>
        <dbReference type="ARBA" id="ARBA00022553"/>
    </source>
</evidence>
<feature type="region of interest" description="Disordered" evidence="11">
    <location>
        <begin position="729"/>
        <end position="773"/>
    </location>
</feature>
<dbReference type="InterPro" id="IPR000719">
    <property type="entry name" value="Prot_kinase_dom"/>
</dbReference>
<feature type="compositionally biased region" description="Low complexity" evidence="11">
    <location>
        <begin position="30"/>
        <end position="44"/>
    </location>
</feature>
<dbReference type="CDD" id="cd14212">
    <property type="entry name" value="PKc_YAK1"/>
    <property type="match status" value="1"/>
</dbReference>
<evidence type="ECO:0000256" key="3">
    <source>
        <dbReference type="ARBA" id="ARBA00022490"/>
    </source>
</evidence>
<comment type="subcellular location">
    <subcellularLocation>
        <location evidence="1">Cytoplasm</location>
    </subcellularLocation>
</comment>
<feature type="region of interest" description="Disordered" evidence="11">
    <location>
        <begin position="787"/>
        <end position="806"/>
    </location>
</feature>
<keyword evidence="7 10" id="KW-0547">Nucleotide-binding</keyword>
<dbReference type="GO" id="GO:0005634">
    <property type="term" value="C:nucleus"/>
    <property type="evidence" value="ECO:0007669"/>
    <property type="project" value="TreeGrafter"/>
</dbReference>
<evidence type="ECO:0000256" key="4">
    <source>
        <dbReference type="ARBA" id="ARBA00022527"/>
    </source>
</evidence>
<evidence type="ECO:0000256" key="6">
    <source>
        <dbReference type="ARBA" id="ARBA00022679"/>
    </source>
</evidence>
<dbReference type="GO" id="GO:0004713">
    <property type="term" value="F:protein tyrosine kinase activity"/>
    <property type="evidence" value="ECO:0007669"/>
    <property type="project" value="TreeGrafter"/>
</dbReference>
<feature type="region of interest" description="Disordered" evidence="11">
    <location>
        <begin position="674"/>
        <end position="716"/>
    </location>
</feature>
<dbReference type="GO" id="GO:0005524">
    <property type="term" value="F:ATP binding"/>
    <property type="evidence" value="ECO:0007669"/>
    <property type="project" value="UniProtKB-UniRule"/>
</dbReference>
<dbReference type="GO" id="GO:0004674">
    <property type="term" value="F:protein serine/threonine kinase activity"/>
    <property type="evidence" value="ECO:0007669"/>
    <property type="project" value="UniProtKB-KW"/>
</dbReference>
<dbReference type="InterPro" id="IPR008271">
    <property type="entry name" value="Ser/Thr_kinase_AS"/>
</dbReference>
<feature type="compositionally biased region" description="Low complexity" evidence="11">
    <location>
        <begin position="102"/>
        <end position="116"/>
    </location>
</feature>
<keyword evidence="5" id="KW-0597">Phosphoprotein</keyword>
<feature type="compositionally biased region" description="Polar residues" evidence="11">
    <location>
        <begin position="179"/>
        <end position="196"/>
    </location>
</feature>
<feature type="compositionally biased region" description="Low complexity" evidence="11">
    <location>
        <begin position="53"/>
        <end position="70"/>
    </location>
</feature>
<name>A0A9W8YUP6_9PEZI</name>
<keyword evidence="8 13" id="KW-0418">Kinase</keyword>
<feature type="compositionally biased region" description="Low complexity" evidence="11">
    <location>
        <begin position="706"/>
        <end position="716"/>
    </location>
</feature>
<comment type="caution">
    <text evidence="13">The sequence shown here is derived from an EMBL/GenBank/DDBJ whole genome shotgun (WGS) entry which is preliminary data.</text>
</comment>
<dbReference type="AlphaFoldDB" id="A0A9W8YUP6"/>
<feature type="compositionally biased region" description="Polar residues" evidence="11">
    <location>
        <begin position="741"/>
        <end position="752"/>
    </location>
</feature>
<evidence type="ECO:0000256" key="7">
    <source>
        <dbReference type="ARBA" id="ARBA00022741"/>
    </source>
</evidence>
<dbReference type="SUPFAM" id="SSF56112">
    <property type="entry name" value="Protein kinase-like (PK-like)"/>
    <property type="match status" value="1"/>
</dbReference>
<feature type="binding site" evidence="10">
    <location>
        <position position="364"/>
    </location>
    <ligand>
        <name>ATP</name>
        <dbReference type="ChEBI" id="CHEBI:30616"/>
    </ligand>
</feature>
<dbReference type="FunFam" id="1.10.510.10:FF:000380">
    <property type="entry name" value="Serine/threonine-protein kinase ppk15"/>
    <property type="match status" value="1"/>
</dbReference>
<dbReference type="Gene3D" id="1.10.510.10">
    <property type="entry name" value="Transferase(Phosphotransferase) domain 1"/>
    <property type="match status" value="1"/>
</dbReference>